<evidence type="ECO:0000313" key="1">
    <source>
        <dbReference type="EMBL" id="KAK5079549.1"/>
    </source>
</evidence>
<dbReference type="Proteomes" id="UP001345013">
    <property type="component" value="Unassembled WGS sequence"/>
</dbReference>
<dbReference type="PANTHER" id="PTHR13774">
    <property type="entry name" value="PHENAZINE BIOSYNTHESIS PROTEIN"/>
    <property type="match status" value="1"/>
</dbReference>
<accession>A0ABR0JXR8</accession>
<gene>
    <name evidence="1" type="ORF">LTR24_009179</name>
</gene>
<keyword evidence="2" id="KW-1185">Reference proteome</keyword>
<evidence type="ECO:0008006" key="3">
    <source>
        <dbReference type="Google" id="ProtNLM"/>
    </source>
</evidence>
<evidence type="ECO:0000313" key="2">
    <source>
        <dbReference type="Proteomes" id="UP001345013"/>
    </source>
</evidence>
<dbReference type="InterPro" id="IPR003719">
    <property type="entry name" value="Phenazine_PhzF-like"/>
</dbReference>
<sequence length="373" mass="41288">MASGPHTFAICTVFSPERFKGNPLAIVAVRGNALSQQRKSLIAREFGYSETVFVHDAPGPGLPRRIDIFTEQGVEIPFAGHPTIGVIHYIFTTCERFVPPPNGGRGEHERQQAVLMTKAGPVPVFYNPYRMVAACAVPHNMHLHKDRVTMDKILNRQPQIQIVPTYDRIKDKTFPVVSGVKGMTFVLVDLTEAPDVLGSLKTSEAPDYELDAEWSPGFEGALYYVRKDTMDQESEPTIHAIQARMISQGVEDPGTGSACCALACYLATGEMKDLEPRVKAESKEEGNVADELAKKTEEVKLEDTNKSDTKDKEKEKFERHVYAIQQGVEMGRLCTIAVEVDLKVERDGSRSIANVTLSGRVNFFARGELSPHP</sequence>
<dbReference type="PANTHER" id="PTHR13774:SF32">
    <property type="entry name" value="ANTISENSE-ENHANCING SEQUENCE 1"/>
    <property type="match status" value="1"/>
</dbReference>
<organism evidence="1 2">
    <name type="scientific">Lithohypha guttulata</name>
    <dbReference type="NCBI Taxonomy" id="1690604"/>
    <lineage>
        <taxon>Eukaryota</taxon>
        <taxon>Fungi</taxon>
        <taxon>Dikarya</taxon>
        <taxon>Ascomycota</taxon>
        <taxon>Pezizomycotina</taxon>
        <taxon>Eurotiomycetes</taxon>
        <taxon>Chaetothyriomycetidae</taxon>
        <taxon>Chaetothyriales</taxon>
        <taxon>Trichomeriaceae</taxon>
        <taxon>Lithohypha</taxon>
    </lineage>
</organism>
<dbReference type="Gene3D" id="3.10.310.10">
    <property type="entry name" value="Diaminopimelate Epimerase, Chain A, domain 1"/>
    <property type="match status" value="2"/>
</dbReference>
<reference evidence="1 2" key="1">
    <citation type="submission" date="2023-08" db="EMBL/GenBank/DDBJ databases">
        <title>Black Yeasts Isolated from many extreme environments.</title>
        <authorList>
            <person name="Coleine C."/>
            <person name="Stajich J.E."/>
            <person name="Selbmann L."/>
        </authorList>
    </citation>
    <scope>NUCLEOTIDE SEQUENCE [LARGE SCALE GENOMIC DNA]</scope>
    <source>
        <strain evidence="1 2">CCFEE 5885</strain>
    </source>
</reference>
<protein>
    <recommendedName>
        <fullName evidence="3">Phenazine biosynthesis protein</fullName>
    </recommendedName>
</protein>
<name>A0ABR0JXR8_9EURO</name>
<proteinExistence type="predicted"/>
<dbReference type="EMBL" id="JAVRRG010000187">
    <property type="protein sequence ID" value="KAK5079549.1"/>
    <property type="molecule type" value="Genomic_DNA"/>
</dbReference>
<dbReference type="Pfam" id="PF02567">
    <property type="entry name" value="PhzC-PhzF"/>
    <property type="match status" value="1"/>
</dbReference>
<comment type="caution">
    <text evidence="1">The sequence shown here is derived from an EMBL/GenBank/DDBJ whole genome shotgun (WGS) entry which is preliminary data.</text>
</comment>
<dbReference type="SUPFAM" id="SSF54506">
    <property type="entry name" value="Diaminopimelate epimerase-like"/>
    <property type="match status" value="1"/>
</dbReference>